<dbReference type="InterPro" id="IPR040930">
    <property type="entry name" value="AF-9_AHD"/>
</dbReference>
<keyword evidence="7" id="KW-1185">Reference proteome</keyword>
<dbReference type="InterPro" id="IPR052790">
    <property type="entry name" value="YEATS_domain"/>
</dbReference>
<dbReference type="GO" id="GO:0008023">
    <property type="term" value="C:transcription elongation factor complex"/>
    <property type="evidence" value="ECO:0007669"/>
    <property type="project" value="TreeGrafter"/>
</dbReference>
<keyword evidence="4" id="KW-0812">Transmembrane</keyword>
<evidence type="ECO:0000313" key="7">
    <source>
        <dbReference type="Proteomes" id="UP000265160"/>
    </source>
</evidence>
<keyword evidence="4" id="KW-0472">Membrane</keyword>
<dbReference type="PANTHER" id="PTHR47827">
    <property type="entry name" value="AHD DOMAIN-CONTAINING PROTEIN"/>
    <property type="match status" value="1"/>
</dbReference>
<feature type="compositionally biased region" description="Basic and acidic residues" evidence="3">
    <location>
        <begin position="297"/>
        <end position="308"/>
    </location>
</feature>
<reference evidence="6" key="2">
    <citation type="submission" date="2025-09" db="UniProtKB">
        <authorList>
            <consortium name="Ensembl"/>
        </authorList>
    </citation>
    <scope>IDENTIFICATION</scope>
</reference>
<proteinExistence type="predicted"/>
<dbReference type="Pfam" id="PF17793">
    <property type="entry name" value="AHD"/>
    <property type="match status" value="1"/>
</dbReference>
<dbReference type="InterPro" id="IPR055129">
    <property type="entry name" value="YEATS_dom"/>
</dbReference>
<evidence type="ECO:0000313" key="6">
    <source>
        <dbReference type="Ensembl" id="ENSMZEP00005020723.1"/>
    </source>
</evidence>
<protein>
    <submittedName>
        <fullName evidence="6">MLLT3 super elongation complex subunit</fullName>
    </submittedName>
</protein>
<dbReference type="GO" id="GO:0003682">
    <property type="term" value="F:chromatin binding"/>
    <property type="evidence" value="ECO:0007669"/>
    <property type="project" value="TreeGrafter"/>
</dbReference>
<dbReference type="Pfam" id="PF03366">
    <property type="entry name" value="YEATS"/>
    <property type="match status" value="1"/>
</dbReference>
<name>A0A3P9CEL6_9CICH</name>
<accession>A0A3P9CEL6</accession>
<comment type="subcellular location">
    <subcellularLocation>
        <location evidence="2">Nucleus</location>
    </subcellularLocation>
</comment>
<evidence type="ECO:0000256" key="1">
    <source>
        <dbReference type="ARBA" id="ARBA00023242"/>
    </source>
</evidence>
<dbReference type="InterPro" id="IPR038704">
    <property type="entry name" value="YEAST_sf"/>
</dbReference>
<dbReference type="GO" id="GO:0045893">
    <property type="term" value="P:positive regulation of DNA-templated transcription"/>
    <property type="evidence" value="ECO:0007669"/>
    <property type="project" value="TreeGrafter"/>
</dbReference>
<sequence length="486" mass="55521">KPTVEGFTHDWMVFVRGPEHSNIQHFVEKVVFHLHESFPKPKRVCKDPPYKVEESGYAGFILPIEVYFRNKEEPKKVRFDYDLFLHWKKLTFNNPTEEFRRKLLKAGGFSLSFSLLLFCLMSLFISSYLNIRRYYLISCVCFNLQDGSTGNTFLIMATTTSSDNSSISKLHKPFKDHIDKTPKDLKDPKSAFRDSGWEPGKAPKESSRKPKENQPLREINPKMGFKQPKSLSKERRTEGITHASRLNKRLSGLEGDDHGTKRRKKGFVNSSEMQISELDGPCLDKKLLRDRSQLHSSKLRAESEDADLRSVSTLPPFQDLVDANDSDMEDQSARSDVSKRDALLSLQLGMSSSTDNSFNVFVFCDFILRISLSDGSRSDSSSHSPLSCSEAPPLLKSTNNQIVEVKSPTKQSKQDKSMECDKVYLDELVELHKRLMTLREGHILQQIVNLIEETGHFHITNTTFDFDLCSLDRSTVRKLQSYLGTS</sequence>
<dbReference type="PANTHER" id="PTHR47827:SF5">
    <property type="entry name" value="PROTEIN AF-9"/>
    <property type="match status" value="1"/>
</dbReference>
<dbReference type="Proteomes" id="UP000265160">
    <property type="component" value="Unplaced"/>
</dbReference>
<dbReference type="GeneTree" id="ENSGT00940000155903"/>
<dbReference type="Gene3D" id="1.20.1270.290">
    <property type="match status" value="1"/>
</dbReference>
<reference evidence="6" key="1">
    <citation type="submission" date="2025-08" db="UniProtKB">
        <authorList>
            <consortium name="Ensembl"/>
        </authorList>
    </citation>
    <scope>IDENTIFICATION</scope>
</reference>
<feature type="region of interest" description="Disordered" evidence="3">
    <location>
        <begin position="297"/>
        <end position="335"/>
    </location>
</feature>
<evidence type="ECO:0000259" key="5">
    <source>
        <dbReference type="PROSITE" id="PS51037"/>
    </source>
</evidence>
<feature type="domain" description="YEATS" evidence="5">
    <location>
        <begin position="1"/>
        <end position="115"/>
    </location>
</feature>
<evidence type="ECO:0000256" key="2">
    <source>
        <dbReference type="PROSITE-ProRule" id="PRU00376"/>
    </source>
</evidence>
<keyword evidence="4" id="KW-1133">Transmembrane helix</keyword>
<dbReference type="PROSITE" id="PS51037">
    <property type="entry name" value="YEATS"/>
    <property type="match status" value="1"/>
</dbReference>
<feature type="region of interest" description="Disordered" evidence="3">
    <location>
        <begin position="173"/>
        <end position="263"/>
    </location>
</feature>
<dbReference type="CDD" id="cd16906">
    <property type="entry name" value="YEATS_AF-9_like"/>
    <property type="match status" value="1"/>
</dbReference>
<dbReference type="AlphaFoldDB" id="A0A3P9CEL6"/>
<evidence type="ECO:0000256" key="4">
    <source>
        <dbReference type="SAM" id="Phobius"/>
    </source>
</evidence>
<dbReference type="Gene3D" id="2.60.40.1970">
    <property type="entry name" value="YEATS domain"/>
    <property type="match status" value="1"/>
</dbReference>
<dbReference type="Ensembl" id="ENSMZET00005021405.1">
    <property type="protein sequence ID" value="ENSMZEP00005020723.1"/>
    <property type="gene ID" value="ENSMZEG00005015550.1"/>
</dbReference>
<dbReference type="STRING" id="106582.ENSMZEP00005020723"/>
<feature type="compositionally biased region" description="Basic and acidic residues" evidence="3">
    <location>
        <begin position="173"/>
        <end position="215"/>
    </location>
</feature>
<keyword evidence="1 2" id="KW-0539">Nucleus</keyword>
<organism evidence="6 7">
    <name type="scientific">Maylandia zebra</name>
    <name type="common">zebra mbuna</name>
    <dbReference type="NCBI Taxonomy" id="106582"/>
    <lineage>
        <taxon>Eukaryota</taxon>
        <taxon>Metazoa</taxon>
        <taxon>Chordata</taxon>
        <taxon>Craniata</taxon>
        <taxon>Vertebrata</taxon>
        <taxon>Euteleostomi</taxon>
        <taxon>Actinopterygii</taxon>
        <taxon>Neopterygii</taxon>
        <taxon>Teleostei</taxon>
        <taxon>Neoteleostei</taxon>
        <taxon>Acanthomorphata</taxon>
        <taxon>Ovalentaria</taxon>
        <taxon>Cichlomorphae</taxon>
        <taxon>Cichliformes</taxon>
        <taxon>Cichlidae</taxon>
        <taxon>African cichlids</taxon>
        <taxon>Pseudocrenilabrinae</taxon>
        <taxon>Haplochromini</taxon>
        <taxon>Maylandia</taxon>
        <taxon>Maylandia zebra complex</taxon>
    </lineage>
</organism>
<feature type="transmembrane region" description="Helical" evidence="4">
    <location>
        <begin position="109"/>
        <end position="129"/>
    </location>
</feature>
<evidence type="ECO:0000256" key="3">
    <source>
        <dbReference type="SAM" id="MobiDB-lite"/>
    </source>
</evidence>